<feature type="transmembrane region" description="Helical" evidence="1">
    <location>
        <begin position="41"/>
        <end position="68"/>
    </location>
</feature>
<proteinExistence type="predicted"/>
<comment type="caution">
    <text evidence="2">The sequence shown here is derived from an EMBL/GenBank/DDBJ whole genome shotgun (WGS) entry which is preliminary data.</text>
</comment>
<sequence>MKAVVLAALGTVVGLVLGAAAGILAGIAWVNIFGINDFEGYSAMLVFFTFAPAGALLGGLTGAIWAAYAVSRARIRMEGDA</sequence>
<evidence type="ECO:0000256" key="1">
    <source>
        <dbReference type="SAM" id="Phobius"/>
    </source>
</evidence>
<dbReference type="AlphaFoldDB" id="A0A7C9VMA5"/>
<reference evidence="2" key="1">
    <citation type="submission" date="2020-02" db="EMBL/GenBank/DDBJ databases">
        <title>Draft genome sequence of Candidatus Afipia apatlaquensis IBT-C3, a potential strain for decolorization of textile dyes.</title>
        <authorList>
            <person name="Sanchez-Reyes A."/>
            <person name="Breton-Deval L."/>
            <person name="Mangelson H."/>
            <person name="Sanchez-Flores A."/>
        </authorList>
    </citation>
    <scope>NUCLEOTIDE SEQUENCE [LARGE SCALE GENOMIC DNA]</scope>
    <source>
        <strain evidence="2">IBT-C3</strain>
    </source>
</reference>
<dbReference type="Proteomes" id="UP000480266">
    <property type="component" value="Unassembled WGS sequence"/>
</dbReference>
<keyword evidence="3" id="KW-1185">Reference proteome</keyword>
<accession>A0A7C9VMA5</accession>
<evidence type="ECO:0000313" key="3">
    <source>
        <dbReference type="Proteomes" id="UP000480266"/>
    </source>
</evidence>
<keyword evidence="1" id="KW-1133">Transmembrane helix</keyword>
<keyword evidence="1" id="KW-0812">Transmembrane</keyword>
<keyword evidence="1" id="KW-0472">Membrane</keyword>
<name>A0A7C9VMA5_9BRAD</name>
<gene>
    <name evidence="2" type="ORF">G4V63_13185</name>
</gene>
<evidence type="ECO:0000313" key="2">
    <source>
        <dbReference type="EMBL" id="NGX96131.1"/>
    </source>
</evidence>
<organism evidence="2 3">
    <name type="scientific">Candidatus Afipia apatlaquensis</name>
    <dbReference type="NCBI Taxonomy" id="2712852"/>
    <lineage>
        <taxon>Bacteria</taxon>
        <taxon>Pseudomonadati</taxon>
        <taxon>Pseudomonadota</taxon>
        <taxon>Alphaproteobacteria</taxon>
        <taxon>Hyphomicrobiales</taxon>
        <taxon>Nitrobacteraceae</taxon>
        <taxon>Afipia</taxon>
    </lineage>
</organism>
<dbReference type="EMBL" id="JAAMRR010000694">
    <property type="protein sequence ID" value="NGX96131.1"/>
    <property type="molecule type" value="Genomic_DNA"/>
</dbReference>
<protein>
    <submittedName>
        <fullName evidence="2">Uncharacterized protein</fullName>
    </submittedName>
</protein>